<feature type="transmembrane region" description="Helical" evidence="1">
    <location>
        <begin position="240"/>
        <end position="258"/>
    </location>
</feature>
<evidence type="ECO:0000313" key="2">
    <source>
        <dbReference type="EMBL" id="KAL0069953.1"/>
    </source>
</evidence>
<evidence type="ECO:0000313" key="3">
    <source>
        <dbReference type="Proteomes" id="UP001437256"/>
    </source>
</evidence>
<organism evidence="2 3">
    <name type="scientific">Marasmius tenuissimus</name>
    <dbReference type="NCBI Taxonomy" id="585030"/>
    <lineage>
        <taxon>Eukaryota</taxon>
        <taxon>Fungi</taxon>
        <taxon>Dikarya</taxon>
        <taxon>Basidiomycota</taxon>
        <taxon>Agaricomycotina</taxon>
        <taxon>Agaricomycetes</taxon>
        <taxon>Agaricomycetidae</taxon>
        <taxon>Agaricales</taxon>
        <taxon>Marasmiineae</taxon>
        <taxon>Marasmiaceae</taxon>
        <taxon>Marasmius</taxon>
    </lineage>
</organism>
<dbReference type="EMBL" id="JBBXMP010000009">
    <property type="protein sequence ID" value="KAL0069953.1"/>
    <property type="molecule type" value="Genomic_DNA"/>
</dbReference>
<accession>A0ABR3A8M6</accession>
<keyword evidence="1" id="KW-1133">Transmembrane helix</keyword>
<feature type="transmembrane region" description="Helical" evidence="1">
    <location>
        <begin position="81"/>
        <end position="103"/>
    </location>
</feature>
<feature type="transmembrane region" description="Helical" evidence="1">
    <location>
        <begin position="23"/>
        <end position="48"/>
    </location>
</feature>
<keyword evidence="3" id="KW-1185">Reference proteome</keyword>
<comment type="caution">
    <text evidence="2">The sequence shown here is derived from an EMBL/GenBank/DDBJ whole genome shotgun (WGS) entry which is preliminary data.</text>
</comment>
<reference evidence="2 3" key="1">
    <citation type="submission" date="2024-05" db="EMBL/GenBank/DDBJ databases">
        <title>A draft genome resource for the thread blight pathogen Marasmius tenuissimus strain MS-2.</title>
        <authorList>
            <person name="Yulfo-Soto G.E."/>
            <person name="Baruah I.K."/>
            <person name="Amoako-Attah I."/>
            <person name="Bukari Y."/>
            <person name="Meinhardt L.W."/>
            <person name="Bailey B.A."/>
            <person name="Cohen S.P."/>
        </authorList>
    </citation>
    <scope>NUCLEOTIDE SEQUENCE [LARGE SCALE GENOMIC DNA]</scope>
    <source>
        <strain evidence="2 3">MS-2</strain>
    </source>
</reference>
<dbReference type="Proteomes" id="UP001437256">
    <property type="component" value="Unassembled WGS sequence"/>
</dbReference>
<protein>
    <submittedName>
        <fullName evidence="2">Uncharacterized protein</fullName>
    </submittedName>
</protein>
<proteinExistence type="predicted"/>
<sequence length="273" mass="30136">MILTLVAIIILWRRKDGIKRARVILGLAVVVLFFLGTADLCCTVAYYVMGLQKFLVDDAEVPDRPVTQIDTVTRTMEQHRILGLMHSILFPVAFVIGDAVVIWRACALSGKKKKIVFLLVILQLALTGAAFGWIGCYVATGMPLTRSDRCEPFYNTTFVLSVMTNIGGTAAIGYTSWSHWKAIREYFKSSNRPARAEKVTVLLVESGLFYIVLLIAQVVATTFPDSRLSYLTSGVDVLGISTQLVGIYPTALIVLVFLKRSLWEINGVPSGKL</sequence>
<evidence type="ECO:0000256" key="1">
    <source>
        <dbReference type="SAM" id="Phobius"/>
    </source>
</evidence>
<gene>
    <name evidence="2" type="ORF">AAF712_002848</name>
</gene>
<name>A0ABR3A8M6_9AGAR</name>
<keyword evidence="1" id="KW-0812">Transmembrane</keyword>
<feature type="transmembrane region" description="Helical" evidence="1">
    <location>
        <begin position="115"/>
        <end position="140"/>
    </location>
</feature>
<keyword evidence="1" id="KW-0472">Membrane</keyword>
<feature type="transmembrane region" description="Helical" evidence="1">
    <location>
        <begin position="199"/>
        <end position="220"/>
    </location>
</feature>
<feature type="transmembrane region" description="Helical" evidence="1">
    <location>
        <begin position="152"/>
        <end position="178"/>
    </location>
</feature>